<feature type="region of interest" description="Disordered" evidence="6">
    <location>
        <begin position="151"/>
        <end position="178"/>
    </location>
</feature>
<dbReference type="GO" id="GO:0031519">
    <property type="term" value="C:PcG protein complex"/>
    <property type="evidence" value="ECO:0007669"/>
    <property type="project" value="TreeGrafter"/>
</dbReference>
<dbReference type="GO" id="GO:0008270">
    <property type="term" value="F:zinc ion binding"/>
    <property type="evidence" value="ECO:0007669"/>
    <property type="project" value="UniProtKB-KW"/>
</dbReference>
<sequence>MLAHPMPSRLSSDKHSKHPYLTSAHVNHAQRVVPGEMPSNSPYPANAGASQFTPCFPHENGELPMHPGMMYSNSMSTVSCIPSPSIPSVPSTPTTPVNPDIFSFMSAPAFHSSHPPPVTTTNSPVTMTNGEPSAMVPTSFMQNQQYLQGLPHNHSGPSSHPTMGALDNSSSESSGQPMVFNHSGLVHVSYGGSLVPSQIHAGSSSHSSDQAFVPYQHVDHRMDNLMHYPQGSFNLPCELQPPVVTPSLSFSSDYSGFSTRDHDNSATDYQVAPNMVTSTLVSNFQTVPHGYPLPGSTESVRNNAPGPDRPRRRRTNPRGRQGGKRDKSKGNTVNRDPKEKKFMCEFEGCDIRFNRAEHVSRHYKSVHLKSRPYTCDEPGCGKTFSRTDNLTQHRRTHEKSRNKAKEREYQHAFVKTVVGDDSATKRIHMDSNPGGTYIHFKSENL</sequence>
<evidence type="ECO:0000259" key="7">
    <source>
        <dbReference type="PROSITE" id="PS50157"/>
    </source>
</evidence>
<evidence type="ECO:0000256" key="5">
    <source>
        <dbReference type="PROSITE-ProRule" id="PRU00042"/>
    </source>
</evidence>
<dbReference type="SMART" id="SM00355">
    <property type="entry name" value="ZnF_C2H2"/>
    <property type="match status" value="2"/>
</dbReference>
<evidence type="ECO:0000313" key="9">
    <source>
        <dbReference type="Proteomes" id="UP001150925"/>
    </source>
</evidence>
<evidence type="ECO:0000313" key="8">
    <source>
        <dbReference type="EMBL" id="KAJ1970297.1"/>
    </source>
</evidence>
<reference evidence="8" key="1">
    <citation type="submission" date="2022-07" db="EMBL/GenBank/DDBJ databases">
        <title>Phylogenomic reconstructions and comparative analyses of Kickxellomycotina fungi.</title>
        <authorList>
            <person name="Reynolds N.K."/>
            <person name="Stajich J.E."/>
            <person name="Barry K."/>
            <person name="Grigoriev I.V."/>
            <person name="Crous P."/>
            <person name="Smith M.E."/>
        </authorList>
    </citation>
    <scope>NUCLEOTIDE SEQUENCE</scope>
    <source>
        <strain evidence="8">RSA 1196</strain>
    </source>
</reference>
<comment type="caution">
    <text evidence="8">The sequence shown here is derived from an EMBL/GenBank/DDBJ whole genome shotgun (WGS) entry which is preliminary data.</text>
</comment>
<evidence type="ECO:0000256" key="1">
    <source>
        <dbReference type="ARBA" id="ARBA00022723"/>
    </source>
</evidence>
<keyword evidence="3 5" id="KW-0863">Zinc-finger</keyword>
<feature type="compositionally biased region" description="Polar residues" evidence="6">
    <location>
        <begin position="155"/>
        <end position="176"/>
    </location>
</feature>
<keyword evidence="1" id="KW-0479">Metal-binding</keyword>
<dbReference type="PANTHER" id="PTHR14003:SF19">
    <property type="entry name" value="YY2 TRANSCRIPTION FACTOR"/>
    <property type="match status" value="1"/>
</dbReference>
<evidence type="ECO:0000256" key="4">
    <source>
        <dbReference type="ARBA" id="ARBA00022833"/>
    </source>
</evidence>
<dbReference type="SUPFAM" id="SSF57667">
    <property type="entry name" value="beta-beta-alpha zinc fingers"/>
    <property type="match status" value="2"/>
</dbReference>
<keyword evidence="9" id="KW-1185">Reference proteome</keyword>
<feature type="region of interest" description="Disordered" evidence="6">
    <location>
        <begin position="287"/>
        <end position="336"/>
    </location>
</feature>
<dbReference type="OrthoDB" id="654211at2759"/>
<name>A0A9W8AXS5_9FUNG</name>
<dbReference type="GO" id="GO:0000785">
    <property type="term" value="C:chromatin"/>
    <property type="evidence" value="ECO:0007669"/>
    <property type="project" value="TreeGrafter"/>
</dbReference>
<evidence type="ECO:0000256" key="2">
    <source>
        <dbReference type="ARBA" id="ARBA00022737"/>
    </source>
</evidence>
<feature type="domain" description="C2H2-type" evidence="7">
    <location>
        <begin position="373"/>
        <end position="402"/>
    </location>
</feature>
<dbReference type="PANTHER" id="PTHR14003">
    <property type="entry name" value="TRANSCRIPTIONAL REPRESSOR PROTEIN YY"/>
    <property type="match status" value="1"/>
</dbReference>
<protein>
    <recommendedName>
        <fullName evidence="7">C2H2-type domain-containing protein</fullName>
    </recommendedName>
</protein>
<feature type="compositionally biased region" description="Basic and acidic residues" evidence="6">
    <location>
        <begin position="323"/>
        <end position="336"/>
    </location>
</feature>
<dbReference type="GO" id="GO:0005667">
    <property type="term" value="C:transcription regulator complex"/>
    <property type="evidence" value="ECO:0007669"/>
    <property type="project" value="TreeGrafter"/>
</dbReference>
<dbReference type="Gene3D" id="3.30.160.60">
    <property type="entry name" value="Classic Zinc Finger"/>
    <property type="match status" value="2"/>
</dbReference>
<dbReference type="PROSITE" id="PS00028">
    <property type="entry name" value="ZINC_FINGER_C2H2_1"/>
    <property type="match status" value="2"/>
</dbReference>
<gene>
    <name evidence="8" type="ORF">IWQ62_000024</name>
</gene>
<dbReference type="GO" id="GO:0000978">
    <property type="term" value="F:RNA polymerase II cis-regulatory region sequence-specific DNA binding"/>
    <property type="evidence" value="ECO:0007669"/>
    <property type="project" value="TreeGrafter"/>
</dbReference>
<evidence type="ECO:0000256" key="3">
    <source>
        <dbReference type="ARBA" id="ARBA00022771"/>
    </source>
</evidence>
<keyword evidence="2" id="KW-0677">Repeat</keyword>
<dbReference type="AlphaFoldDB" id="A0A9W8AXS5"/>
<feature type="domain" description="C2H2-type" evidence="7">
    <location>
        <begin position="342"/>
        <end position="372"/>
    </location>
</feature>
<keyword evidence="4" id="KW-0862">Zinc</keyword>
<dbReference type="EMBL" id="JANBPY010000001">
    <property type="protein sequence ID" value="KAJ1970297.1"/>
    <property type="molecule type" value="Genomic_DNA"/>
</dbReference>
<organism evidence="8 9">
    <name type="scientific">Dispira parvispora</name>
    <dbReference type="NCBI Taxonomy" id="1520584"/>
    <lineage>
        <taxon>Eukaryota</taxon>
        <taxon>Fungi</taxon>
        <taxon>Fungi incertae sedis</taxon>
        <taxon>Zoopagomycota</taxon>
        <taxon>Kickxellomycotina</taxon>
        <taxon>Dimargaritomycetes</taxon>
        <taxon>Dimargaritales</taxon>
        <taxon>Dimargaritaceae</taxon>
        <taxon>Dispira</taxon>
    </lineage>
</organism>
<dbReference type="InterPro" id="IPR036236">
    <property type="entry name" value="Znf_C2H2_sf"/>
</dbReference>
<dbReference type="FunFam" id="3.30.160.60:FF:000072">
    <property type="entry name" value="zinc finger protein 143 isoform X1"/>
    <property type="match status" value="1"/>
</dbReference>
<dbReference type="GO" id="GO:0000981">
    <property type="term" value="F:DNA-binding transcription factor activity, RNA polymerase II-specific"/>
    <property type="evidence" value="ECO:0007669"/>
    <property type="project" value="UniProtKB-ARBA"/>
</dbReference>
<accession>A0A9W8AXS5</accession>
<evidence type="ECO:0000256" key="6">
    <source>
        <dbReference type="SAM" id="MobiDB-lite"/>
    </source>
</evidence>
<dbReference type="Proteomes" id="UP001150925">
    <property type="component" value="Unassembled WGS sequence"/>
</dbReference>
<dbReference type="InterPro" id="IPR013087">
    <property type="entry name" value="Znf_C2H2_type"/>
</dbReference>
<dbReference type="PROSITE" id="PS50157">
    <property type="entry name" value="ZINC_FINGER_C2H2_2"/>
    <property type="match status" value="2"/>
</dbReference>
<dbReference type="Pfam" id="PF00096">
    <property type="entry name" value="zf-C2H2"/>
    <property type="match status" value="1"/>
</dbReference>
<proteinExistence type="predicted"/>